<dbReference type="InterPro" id="IPR001163">
    <property type="entry name" value="Sm_dom_euk/arc"/>
</dbReference>
<dbReference type="GO" id="GO:0046540">
    <property type="term" value="C:U4/U6 x U5 tri-snRNP complex"/>
    <property type="evidence" value="ECO:0007669"/>
    <property type="project" value="TreeGrafter"/>
</dbReference>
<dbReference type="InterPro" id="IPR050914">
    <property type="entry name" value="snRNP_SmB/NAA38-like"/>
</dbReference>
<keyword evidence="9 13" id="KW-0687">Ribonucleoprotein</keyword>
<evidence type="ECO:0000313" key="14">
    <source>
        <dbReference type="Proteomes" id="UP000269793"/>
    </source>
</evidence>
<evidence type="ECO:0000256" key="3">
    <source>
        <dbReference type="ARBA" id="ARBA00009123"/>
    </source>
</evidence>
<keyword evidence="14" id="KW-1185">Reference proteome</keyword>
<feature type="domain" description="Sm" evidence="12">
    <location>
        <begin position="6"/>
        <end position="122"/>
    </location>
</feature>
<gene>
    <name evidence="13" type="primary">smb1</name>
    <name evidence="13" type="ORF">DNF11_0329</name>
</gene>
<dbReference type="VEuPathDB" id="FungiDB:DNF11_0329"/>
<dbReference type="SMART" id="SM00651">
    <property type="entry name" value="Sm"/>
    <property type="match status" value="1"/>
</dbReference>
<dbReference type="PANTHER" id="PTHR10701:SF0">
    <property type="entry name" value="SMALL NUCLEAR RIBONUCLEOPROTEIN-ASSOCIATED PROTEIN B"/>
    <property type="match status" value="1"/>
</dbReference>
<dbReference type="GO" id="GO:0071013">
    <property type="term" value="C:catalytic step 2 spliceosome"/>
    <property type="evidence" value="ECO:0007669"/>
    <property type="project" value="TreeGrafter"/>
</dbReference>
<dbReference type="Proteomes" id="UP000269793">
    <property type="component" value="Chromosome I"/>
</dbReference>
<reference evidence="13 14" key="1">
    <citation type="submission" date="2018-10" db="EMBL/GenBank/DDBJ databases">
        <title>Complete genome sequence of Malassezia restricta CBS 7877.</title>
        <authorList>
            <person name="Morand S.C."/>
            <person name="Bertignac M."/>
            <person name="Iltis A."/>
            <person name="Kolder I."/>
            <person name="Pirovano W."/>
            <person name="Jourdain R."/>
            <person name="Clavaud C."/>
        </authorList>
    </citation>
    <scope>NUCLEOTIDE SEQUENCE [LARGE SCALE GENOMIC DNA]</scope>
    <source>
        <strain evidence="13 14">CBS 7877</strain>
    </source>
</reference>
<feature type="compositionally biased region" description="Low complexity" evidence="11">
    <location>
        <begin position="143"/>
        <end position="153"/>
    </location>
</feature>
<evidence type="ECO:0000256" key="6">
    <source>
        <dbReference type="ARBA" id="ARBA00022884"/>
    </source>
</evidence>
<dbReference type="CDD" id="cd01717">
    <property type="entry name" value="Sm_B"/>
    <property type="match status" value="1"/>
</dbReference>
<evidence type="ECO:0000256" key="4">
    <source>
        <dbReference type="ARBA" id="ARBA00022490"/>
    </source>
</evidence>
<proteinExistence type="inferred from homology"/>
<feature type="region of interest" description="Disordered" evidence="11">
    <location>
        <begin position="120"/>
        <end position="195"/>
    </location>
</feature>
<evidence type="ECO:0000256" key="9">
    <source>
        <dbReference type="ARBA" id="ARBA00023274"/>
    </source>
</evidence>
<dbReference type="PANTHER" id="PTHR10701">
    <property type="entry name" value="SMALL NUCLEAR RIBONUCLEOPROTEIN-ASSOCIATED PROTEIN B AND N"/>
    <property type="match status" value="1"/>
</dbReference>
<sequence length="195" mass="20666">MPPVKGKGGRMMSLIDYRLRVTLNDGRQMTGQLLAFDTHMNLVLSNTEEFRRIKPKKKKTQKANKKQKVAHGDTPSGNAHVEDEEDEEDDSAPPPVQEQKRTLGLIILRGETIISISVEAPPSESKRDVPVMAPGPGRGVPAGRGAAMGAVPMGRPPPFGPPPGFAGPPPMGPPPGFGGPPPMGPPPGFRPPGMP</sequence>
<dbReference type="GO" id="GO:0070990">
    <property type="term" value="F:snRNP binding"/>
    <property type="evidence" value="ECO:0007669"/>
    <property type="project" value="TreeGrafter"/>
</dbReference>
<dbReference type="GO" id="GO:0003723">
    <property type="term" value="F:RNA binding"/>
    <property type="evidence" value="ECO:0007669"/>
    <property type="project" value="UniProtKB-KW"/>
</dbReference>
<dbReference type="OrthoDB" id="2020720at2759"/>
<dbReference type="InterPro" id="IPR047575">
    <property type="entry name" value="Sm"/>
</dbReference>
<dbReference type="EMBL" id="CP033148">
    <property type="protein sequence ID" value="AYO41279.1"/>
    <property type="molecule type" value="Genomic_DNA"/>
</dbReference>
<feature type="compositionally biased region" description="Pro residues" evidence="11">
    <location>
        <begin position="154"/>
        <end position="195"/>
    </location>
</feature>
<keyword evidence="5" id="KW-0507">mRNA processing</keyword>
<keyword evidence="6" id="KW-0694">RNA-binding</keyword>
<evidence type="ECO:0000256" key="1">
    <source>
        <dbReference type="ARBA" id="ARBA00004123"/>
    </source>
</evidence>
<dbReference type="GO" id="GO:0005737">
    <property type="term" value="C:cytoplasm"/>
    <property type="evidence" value="ECO:0007669"/>
    <property type="project" value="UniProtKB-SubCell"/>
</dbReference>
<dbReference type="STRING" id="425264.A0A3G2S1C0"/>
<organism evidence="13 14">
    <name type="scientific">Malassezia restricta (strain ATCC 96810 / NBRC 103918 / CBS 7877)</name>
    <name type="common">Seborrheic dermatitis infection agent</name>
    <dbReference type="NCBI Taxonomy" id="425264"/>
    <lineage>
        <taxon>Eukaryota</taxon>
        <taxon>Fungi</taxon>
        <taxon>Dikarya</taxon>
        <taxon>Basidiomycota</taxon>
        <taxon>Ustilaginomycotina</taxon>
        <taxon>Malasseziomycetes</taxon>
        <taxon>Malasseziales</taxon>
        <taxon>Malasseziaceae</taxon>
        <taxon>Malassezia</taxon>
    </lineage>
</organism>
<evidence type="ECO:0000256" key="11">
    <source>
        <dbReference type="SAM" id="MobiDB-lite"/>
    </source>
</evidence>
<feature type="region of interest" description="Disordered" evidence="11">
    <location>
        <begin position="53"/>
        <end position="101"/>
    </location>
</feature>
<name>A0A3G2S1C0_MALR7</name>
<dbReference type="GO" id="GO:0000398">
    <property type="term" value="P:mRNA splicing, via spliceosome"/>
    <property type="evidence" value="ECO:0007669"/>
    <property type="project" value="TreeGrafter"/>
</dbReference>
<accession>A0A3G2S1C0</accession>
<dbReference type="Gene3D" id="2.30.30.100">
    <property type="match status" value="1"/>
</dbReference>
<dbReference type="InterPro" id="IPR010920">
    <property type="entry name" value="LSM_dom_sf"/>
</dbReference>
<evidence type="ECO:0000256" key="5">
    <source>
        <dbReference type="ARBA" id="ARBA00022664"/>
    </source>
</evidence>
<dbReference type="GO" id="GO:0005687">
    <property type="term" value="C:U4 snRNP"/>
    <property type="evidence" value="ECO:0007669"/>
    <property type="project" value="TreeGrafter"/>
</dbReference>
<evidence type="ECO:0000256" key="10">
    <source>
        <dbReference type="ARBA" id="ARBA00041355"/>
    </source>
</evidence>
<dbReference type="GO" id="GO:0005682">
    <property type="term" value="C:U5 snRNP"/>
    <property type="evidence" value="ECO:0007669"/>
    <property type="project" value="TreeGrafter"/>
</dbReference>
<evidence type="ECO:0000256" key="7">
    <source>
        <dbReference type="ARBA" id="ARBA00023187"/>
    </source>
</evidence>
<dbReference type="GO" id="GO:0005685">
    <property type="term" value="C:U1 snRNP"/>
    <property type="evidence" value="ECO:0007669"/>
    <property type="project" value="TreeGrafter"/>
</dbReference>
<evidence type="ECO:0000313" key="13">
    <source>
        <dbReference type="EMBL" id="AYO41279.1"/>
    </source>
</evidence>
<evidence type="ECO:0000256" key="2">
    <source>
        <dbReference type="ARBA" id="ARBA00004496"/>
    </source>
</evidence>
<protein>
    <recommendedName>
        <fullName evidence="10">Sm protein B</fullName>
    </recommendedName>
</protein>
<feature type="compositionally biased region" description="Acidic residues" evidence="11">
    <location>
        <begin position="82"/>
        <end position="91"/>
    </location>
</feature>
<evidence type="ECO:0000259" key="12">
    <source>
        <dbReference type="PROSITE" id="PS52002"/>
    </source>
</evidence>
<keyword evidence="8" id="KW-0539">Nucleus</keyword>
<dbReference type="SUPFAM" id="SSF50182">
    <property type="entry name" value="Sm-like ribonucleoproteins"/>
    <property type="match status" value="1"/>
</dbReference>
<comment type="similarity">
    <text evidence="3">Belongs to the snRNP SmB/SmN family.</text>
</comment>
<dbReference type="AlphaFoldDB" id="A0A3G2S1C0"/>
<dbReference type="PROSITE" id="PS52002">
    <property type="entry name" value="SM"/>
    <property type="match status" value="1"/>
</dbReference>
<keyword evidence="4" id="KW-0963">Cytoplasm</keyword>
<dbReference type="Pfam" id="PF01423">
    <property type="entry name" value="LSM"/>
    <property type="match status" value="1"/>
</dbReference>
<evidence type="ECO:0000256" key="8">
    <source>
        <dbReference type="ARBA" id="ARBA00023242"/>
    </source>
</evidence>
<comment type="subcellular location">
    <subcellularLocation>
        <location evidence="2">Cytoplasm</location>
    </subcellularLocation>
    <subcellularLocation>
        <location evidence="1">Nucleus</location>
    </subcellularLocation>
</comment>
<keyword evidence="7" id="KW-0508">mRNA splicing</keyword>
<feature type="compositionally biased region" description="Basic residues" evidence="11">
    <location>
        <begin position="53"/>
        <end position="69"/>
    </location>
</feature>
<dbReference type="GO" id="GO:0005686">
    <property type="term" value="C:U2 snRNP"/>
    <property type="evidence" value="ECO:0007669"/>
    <property type="project" value="TreeGrafter"/>
</dbReference>
<dbReference type="GO" id="GO:0071004">
    <property type="term" value="C:U2-type prespliceosome"/>
    <property type="evidence" value="ECO:0007669"/>
    <property type="project" value="TreeGrafter"/>
</dbReference>